<feature type="signal peptide" evidence="2">
    <location>
        <begin position="1"/>
        <end position="24"/>
    </location>
</feature>
<comment type="similarity">
    <text evidence="1">Belongs to the UPF0065 (bug) family.</text>
</comment>
<dbReference type="RefSeq" id="WP_066658566.1">
    <property type="nucleotide sequence ID" value="NZ_CBCSCL010000001.1"/>
</dbReference>
<dbReference type="InterPro" id="IPR005064">
    <property type="entry name" value="BUG"/>
</dbReference>
<dbReference type="Gene3D" id="3.40.190.10">
    <property type="entry name" value="Periplasmic binding protein-like II"/>
    <property type="match status" value="1"/>
</dbReference>
<name>A0A193GEU5_9BORD</name>
<dbReference type="AlphaFoldDB" id="A0A193GEU5"/>
<dbReference type="SUPFAM" id="SSF53850">
    <property type="entry name" value="Periplasmic binding protein-like II"/>
    <property type="match status" value="1"/>
</dbReference>
<dbReference type="PANTHER" id="PTHR42928">
    <property type="entry name" value="TRICARBOXYLATE-BINDING PROTEIN"/>
    <property type="match status" value="1"/>
</dbReference>
<evidence type="ECO:0000256" key="1">
    <source>
        <dbReference type="ARBA" id="ARBA00006987"/>
    </source>
</evidence>
<keyword evidence="4" id="KW-1185">Reference proteome</keyword>
<dbReference type="STRING" id="463014.BAU07_13520"/>
<reference evidence="3 4" key="1">
    <citation type="submission" date="2016-06" db="EMBL/GenBank/DDBJ databases">
        <title>Complete genome sequences of Bordetella bronchialis and Bordetella flabilis.</title>
        <authorList>
            <person name="LiPuma J.J."/>
            <person name="Spilker T."/>
        </authorList>
    </citation>
    <scope>NUCLEOTIDE SEQUENCE [LARGE SCALE GENOMIC DNA]</scope>
    <source>
        <strain evidence="3 4">AU10664</strain>
    </source>
</reference>
<evidence type="ECO:0000256" key="2">
    <source>
        <dbReference type="SAM" id="SignalP"/>
    </source>
</evidence>
<dbReference type="PANTHER" id="PTHR42928:SF5">
    <property type="entry name" value="BLR1237 PROTEIN"/>
    <property type="match status" value="1"/>
</dbReference>
<feature type="chain" id="PRO_5008258891" evidence="2">
    <location>
        <begin position="25"/>
        <end position="324"/>
    </location>
</feature>
<accession>A0A193GEU5</accession>
<evidence type="ECO:0000313" key="4">
    <source>
        <dbReference type="Proteomes" id="UP000091926"/>
    </source>
</evidence>
<dbReference type="OrthoDB" id="8627412at2"/>
<dbReference type="CDD" id="cd13578">
    <property type="entry name" value="PBP2_Bug27"/>
    <property type="match status" value="1"/>
</dbReference>
<evidence type="ECO:0000313" key="3">
    <source>
        <dbReference type="EMBL" id="ANN77971.1"/>
    </source>
</evidence>
<dbReference type="KEGG" id="bfz:BAU07_13520"/>
<gene>
    <name evidence="3" type="ORF">BAU07_13520</name>
</gene>
<keyword evidence="2" id="KW-0732">Signal</keyword>
<organism evidence="3 4">
    <name type="scientific">Bordetella flabilis</name>
    <dbReference type="NCBI Taxonomy" id="463014"/>
    <lineage>
        <taxon>Bacteria</taxon>
        <taxon>Pseudomonadati</taxon>
        <taxon>Pseudomonadota</taxon>
        <taxon>Betaproteobacteria</taxon>
        <taxon>Burkholderiales</taxon>
        <taxon>Alcaligenaceae</taxon>
        <taxon>Bordetella</taxon>
    </lineage>
</organism>
<dbReference type="Pfam" id="PF03401">
    <property type="entry name" value="TctC"/>
    <property type="match status" value="1"/>
</dbReference>
<dbReference type="Gene3D" id="3.40.190.150">
    <property type="entry name" value="Bordetella uptake gene, domain 1"/>
    <property type="match status" value="1"/>
</dbReference>
<dbReference type="PIRSF" id="PIRSF017082">
    <property type="entry name" value="YflP"/>
    <property type="match status" value="1"/>
</dbReference>
<dbReference type="Proteomes" id="UP000091926">
    <property type="component" value="Chromosome"/>
</dbReference>
<dbReference type="InterPro" id="IPR042100">
    <property type="entry name" value="Bug_dom1"/>
</dbReference>
<protein>
    <submittedName>
        <fullName evidence="3">LacI family transcriptional regulator</fullName>
    </submittedName>
</protein>
<dbReference type="EMBL" id="CP016172">
    <property type="protein sequence ID" value="ANN77971.1"/>
    <property type="molecule type" value="Genomic_DNA"/>
</dbReference>
<proteinExistence type="inferred from homology"/>
<sequence length="324" mass="34060">MLIRIKAALVLAAMATGLAFNAAAQDYPSRPIRVIVPFPPGGSTDILARTVFQQLGKEWRQSIIIDNRPGASGMIGTEMAARAAPDGYTLLMGSGGPLTISPSLYDKLAYDPVKDFVPVTVIATVPNIIVANTALPAHSVKELIALAKSEPGKLAFASTGNASPGQLAGEMFKAMTGTDMLHVPYKGSAPSVSAVLGGEVALNFTTTPPVVQLVKSGKLRALAVTSSVRVPDLPDVPTAAESGLPGYEAISWFGVVAPRGTPEAIVQKLHADLVRTINSPGVRKQIQETGSIPLANTPEQMEKMILDDTAKWAKVVKESHIRPN</sequence>